<evidence type="ECO:0008006" key="5">
    <source>
        <dbReference type="Google" id="ProtNLM"/>
    </source>
</evidence>
<feature type="domain" description="Alpha-L-rhamnosidase C-terminal" evidence="2">
    <location>
        <begin position="746"/>
        <end position="824"/>
    </location>
</feature>
<sequence length="852" mass="92111">MMFSRDAFTRAFVICSIGFGSTTEASSGTIVHPEKYTFGSQTSNHNDSNSCFTLSQSQSILTVDYGNEIGGFPLFQAHSLSGPVQIEAKYTEAKNGLESPSGDGPWTFSNGLSNTFRVETFNVTTPRKFQSYFIQGGLRWQTLRLLNADGSVRICGVGIRSQNDQTPIAELPGSFESSNSMYNEIWALGPRTVQQACIAKDAAPSTWQITGEGVLLRGQQSAQSVVGPDYANYTMSFSTKIVRGGTGWRVASGMLGFGPSFVITSSDADSSFLNTNRTVVPANKLAVAYGYNLVNQTSLEGGPASYYPLPFNIREGQWLRISTRIMPTGYDVSINNISVAHVPFSALQPTYNFLGGSADRFTGTWGFGPYQDQVALVKDVTVQAHNGTVIYQNPMTDASILEEYGVMPNKHSVCLDGAKRDRLVWSGDAGHTLRVVSASTHREDFINGTLAYLMERQISSGEFAGYFSMSPALGQSSKYTSIYNSVGLQDYQMIFLNAFARYYLHFGNKDFLKKYWPQVKVGVQAILPLIDTSSGLASGSFFLGDGNGTAASSLFVYTLNQIATVADYVGETNSASSWRSVAADVRKAINEKLWSDKLGTYSESTSSRNQTSIASTAWAILANVANSTQAESAIAALSTLKNGIGYKTNSNSESSAELSPFISGFLLEAVLQHSRAGASRSSSSSAVISTLLSQLWPAMITNDEYATGTSWEYIFPDGRPGLGFYTSHAHPWGAAPTFALAEYVLGIQSTAPGFAEWDFQPGVLTPGVSWAKGRVPTPHGTITANWKVNSDANEIDIEACAPRGTHGTIRLPFAVKSYEVNGTKHSVDSKKFELKVTSKECLRVVVSLSKAL</sequence>
<gene>
    <name evidence="3" type="ORF">N7452_003259</name>
</gene>
<evidence type="ECO:0000259" key="1">
    <source>
        <dbReference type="Pfam" id="PF17389"/>
    </source>
</evidence>
<organism evidence="3 4">
    <name type="scientific">Penicillium brevicompactum</name>
    <dbReference type="NCBI Taxonomy" id="5074"/>
    <lineage>
        <taxon>Eukaryota</taxon>
        <taxon>Fungi</taxon>
        <taxon>Dikarya</taxon>
        <taxon>Ascomycota</taxon>
        <taxon>Pezizomycotina</taxon>
        <taxon>Eurotiomycetes</taxon>
        <taxon>Eurotiomycetidae</taxon>
        <taxon>Eurotiales</taxon>
        <taxon>Aspergillaceae</taxon>
        <taxon>Penicillium</taxon>
    </lineage>
</organism>
<reference evidence="3" key="1">
    <citation type="submission" date="2022-12" db="EMBL/GenBank/DDBJ databases">
        <authorList>
            <person name="Petersen C."/>
        </authorList>
    </citation>
    <scope>NUCLEOTIDE SEQUENCE</scope>
    <source>
        <strain evidence="3">IBT 35673</strain>
    </source>
</reference>
<dbReference type="GO" id="GO:0003824">
    <property type="term" value="F:catalytic activity"/>
    <property type="evidence" value="ECO:0007669"/>
    <property type="project" value="UniProtKB-ARBA"/>
</dbReference>
<proteinExistence type="predicted"/>
<dbReference type="InterPro" id="IPR008928">
    <property type="entry name" value="6-hairpin_glycosidase_sf"/>
</dbReference>
<dbReference type="EMBL" id="JAPZBQ010000002">
    <property type="protein sequence ID" value="KAJ5345255.1"/>
    <property type="molecule type" value="Genomic_DNA"/>
</dbReference>
<dbReference type="Pfam" id="PF17390">
    <property type="entry name" value="Bac_rhamnosid_C"/>
    <property type="match status" value="1"/>
</dbReference>
<comment type="caution">
    <text evidence="3">The sequence shown here is derived from an EMBL/GenBank/DDBJ whole genome shotgun (WGS) entry which is preliminary data.</text>
</comment>
<dbReference type="InterPro" id="IPR012341">
    <property type="entry name" value="6hp_glycosidase-like_sf"/>
</dbReference>
<dbReference type="Gene3D" id="2.60.420.10">
    <property type="entry name" value="Maltose phosphorylase, domain 3"/>
    <property type="match status" value="1"/>
</dbReference>
<dbReference type="Proteomes" id="UP001147695">
    <property type="component" value="Unassembled WGS sequence"/>
</dbReference>
<feature type="domain" description="Alpha-L-rhamnosidase six-hairpin glycosidase" evidence="1">
    <location>
        <begin position="404"/>
        <end position="614"/>
    </location>
</feature>
<dbReference type="Gene3D" id="1.50.10.10">
    <property type="match status" value="1"/>
</dbReference>
<dbReference type="Pfam" id="PF17389">
    <property type="entry name" value="Bac_rhamnosid6H"/>
    <property type="match status" value="1"/>
</dbReference>
<dbReference type="PANTHER" id="PTHR34987:SF4">
    <property type="entry name" value="ALPHA-L-RHAMNOSIDASE C-TERMINAL DOMAIN-CONTAINING PROTEIN"/>
    <property type="match status" value="1"/>
</dbReference>
<evidence type="ECO:0000259" key="2">
    <source>
        <dbReference type="Pfam" id="PF17390"/>
    </source>
</evidence>
<reference evidence="3" key="2">
    <citation type="journal article" date="2023" name="IMA Fungus">
        <title>Comparative genomic study of the Penicillium genus elucidates a diverse pangenome and 15 lateral gene transfer events.</title>
        <authorList>
            <person name="Petersen C."/>
            <person name="Sorensen T."/>
            <person name="Nielsen M.R."/>
            <person name="Sondergaard T.E."/>
            <person name="Sorensen J.L."/>
            <person name="Fitzpatrick D.A."/>
            <person name="Frisvad J.C."/>
            <person name="Nielsen K.L."/>
        </authorList>
    </citation>
    <scope>NUCLEOTIDE SEQUENCE</scope>
    <source>
        <strain evidence="3">IBT 35673</strain>
    </source>
</reference>
<protein>
    <recommendedName>
        <fullName evidence="5">Alpha-L-rhamnosidase</fullName>
    </recommendedName>
</protein>
<dbReference type="SUPFAM" id="SSF48208">
    <property type="entry name" value="Six-hairpin glycosidases"/>
    <property type="match status" value="1"/>
</dbReference>
<dbReference type="GO" id="GO:0005975">
    <property type="term" value="P:carbohydrate metabolic process"/>
    <property type="evidence" value="ECO:0007669"/>
    <property type="project" value="InterPro"/>
</dbReference>
<dbReference type="AlphaFoldDB" id="A0A9W9QT73"/>
<dbReference type="PANTHER" id="PTHR34987">
    <property type="entry name" value="C, PUTATIVE (AFU_ORTHOLOGUE AFUA_3G02880)-RELATED"/>
    <property type="match status" value="1"/>
</dbReference>
<evidence type="ECO:0000313" key="3">
    <source>
        <dbReference type="EMBL" id="KAJ5345255.1"/>
    </source>
</evidence>
<name>A0A9W9QT73_PENBR</name>
<dbReference type="InterPro" id="IPR035398">
    <property type="entry name" value="Bac_rhamnosid_C"/>
</dbReference>
<accession>A0A9W9QT73</accession>
<dbReference type="InterPro" id="IPR035396">
    <property type="entry name" value="Bac_rhamnosid6H"/>
</dbReference>
<evidence type="ECO:0000313" key="4">
    <source>
        <dbReference type="Proteomes" id="UP001147695"/>
    </source>
</evidence>